<evidence type="ECO:0000256" key="1">
    <source>
        <dbReference type="ARBA" id="ARBA00000971"/>
    </source>
</evidence>
<dbReference type="EMBL" id="PDLM01000001">
    <property type="protein sequence ID" value="RDW89647.1"/>
    <property type="molecule type" value="Genomic_DNA"/>
</dbReference>
<evidence type="ECO:0000256" key="7">
    <source>
        <dbReference type="SAM" id="MobiDB-lite"/>
    </source>
</evidence>
<evidence type="ECO:0000259" key="8">
    <source>
        <dbReference type="PROSITE" id="PS50072"/>
    </source>
</evidence>
<evidence type="ECO:0000256" key="6">
    <source>
        <dbReference type="RuleBase" id="RU363019"/>
    </source>
</evidence>
<comment type="caution">
    <text evidence="9">The sequence shown here is derived from an EMBL/GenBank/DDBJ whole genome shotgun (WGS) entry which is preliminary data.</text>
</comment>
<dbReference type="FunFam" id="2.40.100.10:FF:000003">
    <property type="entry name" value="Peptidylprolyl isomerase domain and WD repeat-containing 1"/>
    <property type="match status" value="1"/>
</dbReference>
<evidence type="ECO:0000313" key="10">
    <source>
        <dbReference type="Proteomes" id="UP000256645"/>
    </source>
</evidence>
<dbReference type="InterPro" id="IPR044666">
    <property type="entry name" value="Cyclophilin_A-like"/>
</dbReference>
<comment type="catalytic activity">
    <reaction evidence="1 6">
        <text>[protein]-peptidylproline (omega=180) = [protein]-peptidylproline (omega=0)</text>
        <dbReference type="Rhea" id="RHEA:16237"/>
        <dbReference type="Rhea" id="RHEA-COMP:10747"/>
        <dbReference type="Rhea" id="RHEA-COMP:10748"/>
        <dbReference type="ChEBI" id="CHEBI:83833"/>
        <dbReference type="ChEBI" id="CHEBI:83834"/>
        <dbReference type="EC" id="5.2.1.8"/>
    </reaction>
</comment>
<dbReference type="AlphaFoldDB" id="A0A3D8STL7"/>
<dbReference type="PROSITE" id="PS50072">
    <property type="entry name" value="CSA_PPIASE_2"/>
    <property type="match status" value="1"/>
</dbReference>
<dbReference type="PROSITE" id="PS00170">
    <property type="entry name" value="CSA_PPIASE_1"/>
    <property type="match status" value="1"/>
</dbReference>
<dbReference type="Pfam" id="PF00160">
    <property type="entry name" value="Pro_isomerase"/>
    <property type="match status" value="1"/>
</dbReference>
<keyword evidence="4 6" id="KW-0697">Rotamase</keyword>
<dbReference type="EC" id="5.2.1.8" evidence="6"/>
<dbReference type="InterPro" id="IPR020892">
    <property type="entry name" value="Cyclophilin-type_PPIase_CS"/>
</dbReference>
<dbReference type="GO" id="GO:0071013">
    <property type="term" value="C:catalytic step 2 spliceosome"/>
    <property type="evidence" value="ECO:0007669"/>
    <property type="project" value="TreeGrafter"/>
</dbReference>
<reference evidence="9 10" key="1">
    <citation type="journal article" date="2018" name="IMA Fungus">
        <title>IMA Genome-F 9: Draft genome sequence of Annulohypoxylon stygium, Aspergillus mulundensis, Berkeleyomyces basicola (syn. Thielaviopsis basicola), Ceratocystis smalleyi, two Cercospora beticola strains, Coleophoma cylindrospora, Fusarium fracticaudum, Phialophora cf. hyalina, and Morchella septimelata.</title>
        <authorList>
            <person name="Wingfield B.D."/>
            <person name="Bills G.F."/>
            <person name="Dong Y."/>
            <person name="Huang W."/>
            <person name="Nel W.J."/>
            <person name="Swalarsk-Parry B.S."/>
            <person name="Vaghefi N."/>
            <person name="Wilken P.M."/>
            <person name="An Z."/>
            <person name="de Beer Z.W."/>
            <person name="De Vos L."/>
            <person name="Chen L."/>
            <person name="Duong T.A."/>
            <person name="Gao Y."/>
            <person name="Hammerbacher A."/>
            <person name="Kikkert J.R."/>
            <person name="Li Y."/>
            <person name="Li H."/>
            <person name="Li K."/>
            <person name="Li Q."/>
            <person name="Liu X."/>
            <person name="Ma X."/>
            <person name="Naidoo K."/>
            <person name="Pethybridge S.J."/>
            <person name="Sun J."/>
            <person name="Steenkamp E.T."/>
            <person name="van der Nest M.A."/>
            <person name="van Wyk S."/>
            <person name="Wingfield M.J."/>
            <person name="Xiong C."/>
            <person name="Yue Q."/>
            <person name="Zhang X."/>
        </authorList>
    </citation>
    <scope>NUCLEOTIDE SEQUENCE [LARGE SCALE GENOMIC DNA]</scope>
    <source>
        <strain evidence="9 10">BP6252</strain>
    </source>
</reference>
<evidence type="ECO:0000256" key="4">
    <source>
        <dbReference type="ARBA" id="ARBA00023110"/>
    </source>
</evidence>
<dbReference type="Proteomes" id="UP000256645">
    <property type="component" value="Unassembled WGS sequence"/>
</dbReference>
<dbReference type="InterPro" id="IPR029000">
    <property type="entry name" value="Cyclophilin-like_dom_sf"/>
</dbReference>
<keyword evidence="2" id="KW-0853">WD repeat</keyword>
<protein>
    <recommendedName>
        <fullName evidence="6">Peptidyl-prolyl cis-trans isomerase</fullName>
        <shortName evidence="6">PPIase</shortName>
        <ecNumber evidence="6">5.2.1.8</ecNumber>
    </recommendedName>
</protein>
<keyword evidence="3" id="KW-0677">Repeat</keyword>
<dbReference type="SUPFAM" id="SSF50891">
    <property type="entry name" value="Cyclophilin-like"/>
    <property type="match status" value="1"/>
</dbReference>
<keyword evidence="10" id="KW-1185">Reference proteome</keyword>
<sequence>MGLFKKIFKSAGKDSESSSAADPNVEEGPPATGVLMTTSLGDITIALYPDKAPKACKNFATLCDTHKYDNCPFHRIIPGFMIQGGDFTRQDGTGGKSIWGKKFEDEFDPSLHHDRKGVLSMANSGPKTNGSQFFITLDACGHLDGKHTVFGQVVDGMDIVDKLGSVKTGELDRPVKEVMIVKAQSFT</sequence>
<name>A0A3D8STL7_9HELO</name>
<organism evidence="9 10">
    <name type="scientific">Coleophoma cylindrospora</name>
    <dbReference type="NCBI Taxonomy" id="1849047"/>
    <lineage>
        <taxon>Eukaryota</taxon>
        <taxon>Fungi</taxon>
        <taxon>Dikarya</taxon>
        <taxon>Ascomycota</taxon>
        <taxon>Pezizomycotina</taxon>
        <taxon>Leotiomycetes</taxon>
        <taxon>Helotiales</taxon>
        <taxon>Dermateaceae</taxon>
        <taxon>Coleophoma</taxon>
    </lineage>
</organism>
<dbReference type="PANTHER" id="PTHR45625">
    <property type="entry name" value="PEPTIDYL-PROLYL CIS-TRANS ISOMERASE-RELATED"/>
    <property type="match status" value="1"/>
</dbReference>
<feature type="region of interest" description="Disordered" evidence="7">
    <location>
        <begin position="14"/>
        <end position="33"/>
    </location>
</feature>
<evidence type="ECO:0000256" key="2">
    <source>
        <dbReference type="ARBA" id="ARBA00022574"/>
    </source>
</evidence>
<accession>A0A3D8STL7</accession>
<gene>
    <name evidence="9" type="ORF">BP6252_01679</name>
</gene>
<dbReference type="PRINTS" id="PR00153">
    <property type="entry name" value="CSAPPISMRASE"/>
</dbReference>
<evidence type="ECO:0000256" key="5">
    <source>
        <dbReference type="ARBA" id="ARBA00023235"/>
    </source>
</evidence>
<dbReference type="GO" id="GO:0006457">
    <property type="term" value="P:protein folding"/>
    <property type="evidence" value="ECO:0007669"/>
    <property type="project" value="InterPro"/>
</dbReference>
<dbReference type="Gene3D" id="2.40.100.10">
    <property type="entry name" value="Cyclophilin-like"/>
    <property type="match status" value="1"/>
</dbReference>
<dbReference type="STRING" id="1849047.A0A3D8STL7"/>
<dbReference type="OrthoDB" id="271386at2759"/>
<dbReference type="PANTHER" id="PTHR45625:SF4">
    <property type="entry name" value="PEPTIDYLPROLYL ISOMERASE DOMAIN AND WD REPEAT-CONTAINING PROTEIN 1"/>
    <property type="match status" value="1"/>
</dbReference>
<dbReference type="GO" id="GO:0003755">
    <property type="term" value="F:peptidyl-prolyl cis-trans isomerase activity"/>
    <property type="evidence" value="ECO:0007669"/>
    <property type="project" value="UniProtKB-UniRule"/>
</dbReference>
<comment type="similarity">
    <text evidence="6">Belongs to the cyclophilin-type PPIase family.</text>
</comment>
<proteinExistence type="inferred from homology"/>
<dbReference type="InterPro" id="IPR002130">
    <property type="entry name" value="Cyclophilin-type_PPIase_dom"/>
</dbReference>
<comment type="function">
    <text evidence="6">PPIases accelerate the folding of proteins. It catalyzes the cis-trans isomerization of proline imidic peptide bonds in oligopeptides.</text>
</comment>
<keyword evidence="5 6" id="KW-0413">Isomerase</keyword>
<evidence type="ECO:0000313" key="9">
    <source>
        <dbReference type="EMBL" id="RDW89647.1"/>
    </source>
</evidence>
<evidence type="ECO:0000256" key="3">
    <source>
        <dbReference type="ARBA" id="ARBA00022737"/>
    </source>
</evidence>
<feature type="domain" description="PPIase cyclophilin-type" evidence="8">
    <location>
        <begin position="38"/>
        <end position="185"/>
    </location>
</feature>